<evidence type="ECO:0008006" key="7">
    <source>
        <dbReference type="Google" id="ProtNLM"/>
    </source>
</evidence>
<dbReference type="RefSeq" id="WP_011586808.1">
    <property type="nucleotide sequence ID" value="NC_008255.1"/>
</dbReference>
<dbReference type="Proteomes" id="UP000001822">
    <property type="component" value="Chromosome"/>
</dbReference>
<dbReference type="SMART" id="SM00935">
    <property type="entry name" value="OmpH"/>
    <property type="match status" value="1"/>
</dbReference>
<dbReference type="PANTHER" id="PTHR35089:SF1">
    <property type="entry name" value="CHAPERONE PROTEIN SKP"/>
    <property type="match status" value="1"/>
</dbReference>
<accession>A0A6N4SW37</accession>
<dbReference type="GO" id="GO:0050821">
    <property type="term" value="P:protein stabilization"/>
    <property type="evidence" value="ECO:0007669"/>
    <property type="project" value="TreeGrafter"/>
</dbReference>
<dbReference type="AlphaFoldDB" id="A0A6N4SW37"/>
<protein>
    <recommendedName>
        <fullName evidence="7">OmpH family outer membrane protein</fullName>
    </recommendedName>
</protein>
<organism evidence="5 6">
    <name type="scientific">Cytophaga hutchinsonii (strain ATCC 33406 / DSM 1761 / CIP 103989 / NBRC 15051 / NCIMB 9469 / D465)</name>
    <dbReference type="NCBI Taxonomy" id="269798"/>
    <lineage>
        <taxon>Bacteria</taxon>
        <taxon>Pseudomonadati</taxon>
        <taxon>Bacteroidota</taxon>
        <taxon>Cytophagia</taxon>
        <taxon>Cytophagales</taxon>
        <taxon>Cytophagaceae</taxon>
        <taxon>Cytophaga</taxon>
    </lineage>
</organism>
<dbReference type="OrthoDB" id="1493259at2"/>
<dbReference type="GO" id="GO:0051082">
    <property type="term" value="F:unfolded protein binding"/>
    <property type="evidence" value="ECO:0007669"/>
    <property type="project" value="InterPro"/>
</dbReference>
<evidence type="ECO:0000313" key="6">
    <source>
        <dbReference type="Proteomes" id="UP000001822"/>
    </source>
</evidence>
<name>A0A6N4SW37_CYTH3</name>
<evidence type="ECO:0000256" key="4">
    <source>
        <dbReference type="SAM" id="Phobius"/>
    </source>
</evidence>
<keyword evidence="6" id="KW-1185">Reference proteome</keyword>
<evidence type="ECO:0000256" key="3">
    <source>
        <dbReference type="SAM" id="Coils"/>
    </source>
</evidence>
<keyword evidence="3" id="KW-0175">Coiled coil</keyword>
<evidence type="ECO:0000256" key="2">
    <source>
        <dbReference type="ARBA" id="ARBA00022729"/>
    </source>
</evidence>
<keyword evidence="2" id="KW-0732">Signal</keyword>
<keyword evidence="4" id="KW-0472">Membrane</keyword>
<sequence length="213" mass="24241">MNQRISLIINGILAVAVIGLYVLHFKGSKTEAETTTSKSDTTNIEAAVKLDSLPDLGSSNGAIAFIDFEELTGKYQFYKDGVANLENDFKKKEAELMKKQQTLEENFARYQQLAASLTPEVREKREKDLMEEEQRLLQLRDRLGKDLTDKEANFNKEFLKKIDSYLKALSQEKNYSYVFTYVKGGPATIVYAKDTLNISTQVINALNDQYKKK</sequence>
<keyword evidence="4" id="KW-0812">Transmembrane</keyword>
<dbReference type="InterPro" id="IPR005632">
    <property type="entry name" value="Chaperone_Skp"/>
</dbReference>
<feature type="coiled-coil region" evidence="3">
    <location>
        <begin position="75"/>
        <end position="142"/>
    </location>
</feature>
<dbReference type="GO" id="GO:0005829">
    <property type="term" value="C:cytosol"/>
    <property type="evidence" value="ECO:0007669"/>
    <property type="project" value="TreeGrafter"/>
</dbReference>
<dbReference type="Pfam" id="PF03938">
    <property type="entry name" value="OmpH"/>
    <property type="match status" value="1"/>
</dbReference>
<evidence type="ECO:0000256" key="1">
    <source>
        <dbReference type="ARBA" id="ARBA00009091"/>
    </source>
</evidence>
<reference evidence="5 6" key="1">
    <citation type="journal article" date="2007" name="Appl. Environ. Microbiol.">
        <title>Genome sequence of the cellulolytic gliding bacterium Cytophaga hutchinsonii.</title>
        <authorList>
            <person name="Xie G."/>
            <person name="Bruce D.C."/>
            <person name="Challacombe J.F."/>
            <person name="Chertkov O."/>
            <person name="Detter J.C."/>
            <person name="Gilna P."/>
            <person name="Han C.S."/>
            <person name="Lucas S."/>
            <person name="Misra M."/>
            <person name="Myers G.L."/>
            <person name="Richardson P."/>
            <person name="Tapia R."/>
            <person name="Thayer N."/>
            <person name="Thompson L.S."/>
            <person name="Brettin T.S."/>
            <person name="Henrissat B."/>
            <person name="Wilson D.B."/>
            <person name="McBride M.J."/>
        </authorList>
    </citation>
    <scope>NUCLEOTIDE SEQUENCE [LARGE SCALE GENOMIC DNA]</scope>
    <source>
        <strain evidence="6">ATCC 33406 / DSM 1761 / CIP 103989 / NBRC 15051 / NCIMB 9469 / D465</strain>
    </source>
</reference>
<keyword evidence="4" id="KW-1133">Transmembrane helix</keyword>
<dbReference type="Gene3D" id="3.30.910.20">
    <property type="entry name" value="Skp domain"/>
    <property type="match status" value="1"/>
</dbReference>
<dbReference type="KEGG" id="chu:CHU_3467"/>
<dbReference type="EMBL" id="CP000383">
    <property type="protein sequence ID" value="ABG60701.1"/>
    <property type="molecule type" value="Genomic_DNA"/>
</dbReference>
<gene>
    <name evidence="5" type="ordered locus">CHU_3467</name>
</gene>
<comment type="similarity">
    <text evidence="1">Belongs to the Skp family.</text>
</comment>
<dbReference type="PANTHER" id="PTHR35089">
    <property type="entry name" value="CHAPERONE PROTEIN SKP"/>
    <property type="match status" value="1"/>
</dbReference>
<dbReference type="InterPro" id="IPR024930">
    <property type="entry name" value="Skp_dom_sf"/>
</dbReference>
<proteinExistence type="inferred from homology"/>
<dbReference type="SUPFAM" id="SSF111384">
    <property type="entry name" value="OmpH-like"/>
    <property type="match status" value="1"/>
</dbReference>
<evidence type="ECO:0000313" key="5">
    <source>
        <dbReference type="EMBL" id="ABG60701.1"/>
    </source>
</evidence>
<feature type="transmembrane region" description="Helical" evidence="4">
    <location>
        <begin position="7"/>
        <end position="25"/>
    </location>
</feature>